<feature type="signal peptide" evidence="2">
    <location>
        <begin position="1"/>
        <end position="23"/>
    </location>
</feature>
<dbReference type="KEGG" id="kbi:30209719"/>
<dbReference type="AlphaFoldDB" id="A0A1B9G3B8"/>
<evidence type="ECO:0000313" key="5">
    <source>
        <dbReference type="Proteomes" id="UP000092730"/>
    </source>
</evidence>
<dbReference type="RefSeq" id="XP_019046570.1">
    <property type="nucleotide sequence ID" value="XM_019191940.1"/>
</dbReference>
<gene>
    <name evidence="3" type="ORF">I302_05320</name>
    <name evidence="4" type="ORF">I302_106197</name>
</gene>
<accession>A0A1B9G3B8</accession>
<evidence type="ECO:0000256" key="2">
    <source>
        <dbReference type="SAM" id="SignalP"/>
    </source>
</evidence>
<name>A0A1B9G3B8_9TREE</name>
<dbReference type="EMBL" id="CP144544">
    <property type="protein sequence ID" value="WVW84167.1"/>
    <property type="molecule type" value="Genomic_DNA"/>
</dbReference>
<organism evidence="3">
    <name type="scientific">Kwoniella bestiolae CBS 10118</name>
    <dbReference type="NCBI Taxonomy" id="1296100"/>
    <lineage>
        <taxon>Eukaryota</taxon>
        <taxon>Fungi</taxon>
        <taxon>Dikarya</taxon>
        <taxon>Basidiomycota</taxon>
        <taxon>Agaricomycotina</taxon>
        <taxon>Tremellomycetes</taxon>
        <taxon>Tremellales</taxon>
        <taxon>Cryptococcaceae</taxon>
        <taxon>Kwoniella</taxon>
    </lineage>
</organism>
<evidence type="ECO:0000256" key="1">
    <source>
        <dbReference type="SAM" id="MobiDB-lite"/>
    </source>
</evidence>
<reference evidence="3" key="3">
    <citation type="submission" date="2014-01" db="EMBL/GenBank/DDBJ databases">
        <title>Evolution of pathogenesis and genome organization in the Tremellales.</title>
        <authorList>
            <person name="Cuomo C."/>
            <person name="Litvintseva A."/>
            <person name="Heitman J."/>
            <person name="Chen Y."/>
            <person name="Sun S."/>
            <person name="Springer D."/>
            <person name="Dromer F."/>
            <person name="Young S."/>
            <person name="Zeng Q."/>
            <person name="Chapman S."/>
            <person name="Gujja S."/>
            <person name="Saif S."/>
            <person name="Birren B."/>
        </authorList>
    </citation>
    <scope>NUCLEOTIDE SEQUENCE</scope>
    <source>
        <strain evidence="3">CBS 10118</strain>
    </source>
</reference>
<dbReference type="GeneID" id="30209719"/>
<reference evidence="3" key="1">
    <citation type="submission" date="2013-07" db="EMBL/GenBank/DDBJ databases">
        <title>The Genome Sequence of Cryptococcus bestiolae CBS10118.</title>
        <authorList>
            <consortium name="The Broad Institute Genome Sequencing Platform"/>
            <person name="Cuomo C."/>
            <person name="Litvintseva A."/>
            <person name="Chen Y."/>
            <person name="Heitman J."/>
            <person name="Sun S."/>
            <person name="Springer D."/>
            <person name="Dromer F."/>
            <person name="Young S.K."/>
            <person name="Zeng Q."/>
            <person name="Gargeya S."/>
            <person name="Fitzgerald M."/>
            <person name="Abouelleil A."/>
            <person name="Alvarado L."/>
            <person name="Berlin A.M."/>
            <person name="Chapman S.B."/>
            <person name="Dewar J."/>
            <person name="Goldberg J."/>
            <person name="Griggs A."/>
            <person name="Gujja S."/>
            <person name="Hansen M."/>
            <person name="Howarth C."/>
            <person name="Imamovic A."/>
            <person name="Larimer J."/>
            <person name="McCowan C."/>
            <person name="Murphy C."/>
            <person name="Pearson M."/>
            <person name="Priest M."/>
            <person name="Roberts A."/>
            <person name="Saif S."/>
            <person name="Shea T."/>
            <person name="Sykes S."/>
            <person name="Wortman J."/>
            <person name="Nusbaum C."/>
            <person name="Birren B."/>
        </authorList>
    </citation>
    <scope>NUCLEOTIDE SEQUENCE [LARGE SCALE GENOMIC DNA]</scope>
    <source>
        <strain evidence="3">CBS 10118</strain>
    </source>
</reference>
<sequence>MPSTSKFLLLLTVLALCIAVVHATPIKLPTRTNGNHQVNNKVTRNDRLSNAERIARGLPLKSPKWLYDPTKTHVHEARASGLNRRRANDDEAYIP</sequence>
<protein>
    <submittedName>
        <fullName evidence="3">Uncharacterized protein</fullName>
    </submittedName>
</protein>
<evidence type="ECO:0000313" key="4">
    <source>
        <dbReference type="EMBL" id="WVW84167.1"/>
    </source>
</evidence>
<feature type="chain" id="PRO_5042334815" evidence="2">
    <location>
        <begin position="24"/>
        <end position="95"/>
    </location>
</feature>
<dbReference type="EMBL" id="KI894021">
    <property type="protein sequence ID" value="OCF25500.1"/>
    <property type="molecule type" value="Genomic_DNA"/>
</dbReference>
<feature type="region of interest" description="Disordered" evidence="1">
    <location>
        <begin position="76"/>
        <end position="95"/>
    </location>
</feature>
<keyword evidence="5" id="KW-1185">Reference proteome</keyword>
<dbReference type="VEuPathDB" id="FungiDB:I302_05320"/>
<evidence type="ECO:0000313" key="3">
    <source>
        <dbReference type="EMBL" id="OCF25500.1"/>
    </source>
</evidence>
<dbReference type="Proteomes" id="UP000092730">
    <property type="component" value="Chromosome 4"/>
</dbReference>
<reference evidence="4" key="2">
    <citation type="submission" date="2013-07" db="EMBL/GenBank/DDBJ databases">
        <authorList>
            <consortium name="The Broad Institute Genome Sequencing Platform"/>
            <person name="Cuomo C."/>
            <person name="Litvintseva A."/>
            <person name="Chen Y."/>
            <person name="Heitman J."/>
            <person name="Sun S."/>
            <person name="Springer D."/>
            <person name="Dromer F."/>
            <person name="Young S.K."/>
            <person name="Zeng Q."/>
            <person name="Gargeya S."/>
            <person name="Fitzgerald M."/>
            <person name="Abouelleil A."/>
            <person name="Alvarado L."/>
            <person name="Berlin A.M."/>
            <person name="Chapman S.B."/>
            <person name="Dewar J."/>
            <person name="Goldberg J."/>
            <person name="Griggs A."/>
            <person name="Gujja S."/>
            <person name="Hansen M."/>
            <person name="Howarth C."/>
            <person name="Imamovic A."/>
            <person name="Larimer J."/>
            <person name="McCowan C."/>
            <person name="Murphy C."/>
            <person name="Pearson M."/>
            <person name="Priest M."/>
            <person name="Roberts A."/>
            <person name="Saif S."/>
            <person name="Shea T."/>
            <person name="Sykes S."/>
            <person name="Wortman J."/>
            <person name="Nusbaum C."/>
            <person name="Birren B."/>
        </authorList>
    </citation>
    <scope>NUCLEOTIDE SEQUENCE</scope>
    <source>
        <strain evidence="4">CBS 10118</strain>
    </source>
</reference>
<reference evidence="4" key="4">
    <citation type="submission" date="2024-02" db="EMBL/GenBank/DDBJ databases">
        <title>Comparative genomics of Cryptococcus and Kwoniella reveals pathogenesis evolution and contrasting modes of karyotype evolution via chromosome fusion or intercentromeric recombination.</title>
        <authorList>
            <person name="Coelho M.A."/>
            <person name="David-Palma M."/>
            <person name="Shea T."/>
            <person name="Bowers K."/>
            <person name="McGinley-Smith S."/>
            <person name="Mohammad A.W."/>
            <person name="Gnirke A."/>
            <person name="Yurkov A.M."/>
            <person name="Nowrousian M."/>
            <person name="Sun S."/>
            <person name="Cuomo C.A."/>
            <person name="Heitman J."/>
        </authorList>
    </citation>
    <scope>NUCLEOTIDE SEQUENCE</scope>
    <source>
        <strain evidence="4">CBS 10118</strain>
    </source>
</reference>
<dbReference type="OrthoDB" id="2596805at2759"/>
<keyword evidence="2" id="KW-0732">Signal</keyword>
<proteinExistence type="predicted"/>